<evidence type="ECO:0000256" key="1">
    <source>
        <dbReference type="SAM" id="Phobius"/>
    </source>
</evidence>
<dbReference type="Proteomes" id="UP000563524">
    <property type="component" value="Unassembled WGS sequence"/>
</dbReference>
<keyword evidence="1" id="KW-0472">Membrane</keyword>
<feature type="transmembrane region" description="Helical" evidence="1">
    <location>
        <begin position="98"/>
        <end position="119"/>
    </location>
</feature>
<keyword evidence="3" id="KW-1185">Reference proteome</keyword>
<feature type="transmembrane region" description="Helical" evidence="1">
    <location>
        <begin position="30"/>
        <end position="52"/>
    </location>
</feature>
<protein>
    <submittedName>
        <fullName evidence="2">Uncharacterized protein</fullName>
    </submittedName>
</protein>
<keyword evidence="1" id="KW-1133">Transmembrane helix</keyword>
<evidence type="ECO:0000313" key="2">
    <source>
        <dbReference type="EMBL" id="MBB4657918.1"/>
    </source>
</evidence>
<keyword evidence="1" id="KW-0812">Transmembrane</keyword>
<feature type="transmembrane region" description="Helical" evidence="1">
    <location>
        <begin position="153"/>
        <end position="172"/>
    </location>
</feature>
<comment type="caution">
    <text evidence="2">The sequence shown here is derived from an EMBL/GenBank/DDBJ whole genome shotgun (WGS) entry which is preliminary data.</text>
</comment>
<reference evidence="2 3" key="1">
    <citation type="submission" date="2020-08" db="EMBL/GenBank/DDBJ databases">
        <title>Genomic Encyclopedia of Type Strains, Phase IV (KMG-IV): sequencing the most valuable type-strain genomes for metagenomic binning, comparative biology and taxonomic classification.</title>
        <authorList>
            <person name="Goeker M."/>
        </authorList>
    </citation>
    <scope>NUCLEOTIDE SEQUENCE [LARGE SCALE GENOMIC DNA]</scope>
    <source>
        <strain evidence="2 3">DSM 102850</strain>
    </source>
</reference>
<feature type="transmembrane region" description="Helical" evidence="1">
    <location>
        <begin position="178"/>
        <end position="197"/>
    </location>
</feature>
<dbReference type="RefSeq" id="WP_221400832.1">
    <property type="nucleotide sequence ID" value="NZ_JACHOB010000001.1"/>
</dbReference>
<gene>
    <name evidence="2" type="ORF">GGQ59_000418</name>
</gene>
<feature type="transmembrane region" description="Helical" evidence="1">
    <location>
        <begin position="58"/>
        <end position="77"/>
    </location>
</feature>
<evidence type="ECO:0000313" key="3">
    <source>
        <dbReference type="Proteomes" id="UP000563524"/>
    </source>
</evidence>
<dbReference type="EMBL" id="JACHOB010000001">
    <property type="protein sequence ID" value="MBB4657918.1"/>
    <property type="molecule type" value="Genomic_DNA"/>
</dbReference>
<feature type="transmembrane region" description="Helical" evidence="1">
    <location>
        <begin position="125"/>
        <end position="146"/>
    </location>
</feature>
<organism evidence="2 3">
    <name type="scientific">Parvularcula dongshanensis</name>
    <dbReference type="NCBI Taxonomy" id="1173995"/>
    <lineage>
        <taxon>Bacteria</taxon>
        <taxon>Pseudomonadati</taxon>
        <taxon>Pseudomonadota</taxon>
        <taxon>Alphaproteobacteria</taxon>
        <taxon>Parvularculales</taxon>
        <taxon>Parvularculaceae</taxon>
        <taxon>Parvularcula</taxon>
    </lineage>
</organism>
<name>A0A840I149_9PROT</name>
<proteinExistence type="predicted"/>
<accession>A0A840I149</accession>
<dbReference type="AlphaFoldDB" id="A0A840I149"/>
<sequence length="210" mass="21690">MTQTTQDDLAYLRAVTDAARSPVLLGGRFLVMWGGFLATAYTAQWAILSGVAGVGSGWIAAVWLAFGVGTGTGMAVLTRGIRRKPGRGSAAATVESTAWSGAGFAIFAYAGSLIVAFATGNASPLLFDTIAGVAFALYGTAFLVTAAAARQRWMRAFAVLSFAGAAVVPWLAGRPLLYLVSAFFILAVAVTPGLILIRREPANLPDEAGV</sequence>